<dbReference type="AlphaFoldDB" id="A0A0K0DGX6"/>
<accession>A0A0K0DGX6</accession>
<organism evidence="1 2">
    <name type="scientific">Angiostrongylus cantonensis</name>
    <name type="common">Rat lungworm</name>
    <dbReference type="NCBI Taxonomy" id="6313"/>
    <lineage>
        <taxon>Eukaryota</taxon>
        <taxon>Metazoa</taxon>
        <taxon>Ecdysozoa</taxon>
        <taxon>Nematoda</taxon>
        <taxon>Chromadorea</taxon>
        <taxon>Rhabditida</taxon>
        <taxon>Rhabditina</taxon>
        <taxon>Rhabditomorpha</taxon>
        <taxon>Strongyloidea</taxon>
        <taxon>Metastrongylidae</taxon>
        <taxon>Angiostrongylus</taxon>
    </lineage>
</organism>
<sequence length="71" mass="7998">LRENSAKWCAEGEFEAFVHTEEPFNRSSGVYAHSADLLHVIELDGRSAFAVSSIYGEFNLSVVRGNWFKAF</sequence>
<evidence type="ECO:0000313" key="1">
    <source>
        <dbReference type="Proteomes" id="UP000035642"/>
    </source>
</evidence>
<evidence type="ECO:0000313" key="2">
    <source>
        <dbReference type="WBParaSite" id="ACAC_0001037901-mRNA-1"/>
    </source>
</evidence>
<keyword evidence="1" id="KW-1185">Reference proteome</keyword>
<proteinExistence type="predicted"/>
<dbReference type="STRING" id="6313.A0A0K0DGX6"/>
<reference evidence="1" key="1">
    <citation type="submission" date="2012-09" db="EMBL/GenBank/DDBJ databases">
        <authorList>
            <person name="Martin A.A."/>
        </authorList>
    </citation>
    <scope>NUCLEOTIDE SEQUENCE</scope>
</reference>
<protein>
    <submittedName>
        <fullName evidence="2">DUF3700 domain-containing protein</fullName>
    </submittedName>
</protein>
<dbReference type="Proteomes" id="UP000035642">
    <property type="component" value="Unassembled WGS sequence"/>
</dbReference>
<reference evidence="2" key="2">
    <citation type="submission" date="2017-02" db="UniProtKB">
        <authorList>
            <consortium name="WormBaseParasite"/>
        </authorList>
    </citation>
    <scope>IDENTIFICATION</scope>
</reference>
<dbReference type="WBParaSite" id="ACAC_0001037901-mRNA-1">
    <property type="protein sequence ID" value="ACAC_0001037901-mRNA-1"/>
    <property type="gene ID" value="ACAC_0001037901"/>
</dbReference>
<name>A0A0K0DGX6_ANGCA</name>